<dbReference type="Pfam" id="PF00892">
    <property type="entry name" value="EamA"/>
    <property type="match status" value="1"/>
</dbReference>
<keyword evidence="10" id="KW-1185">Reference proteome</keyword>
<dbReference type="GO" id="GO:0005886">
    <property type="term" value="C:plasma membrane"/>
    <property type="evidence" value="ECO:0007669"/>
    <property type="project" value="UniProtKB-SubCell"/>
</dbReference>
<dbReference type="EMBL" id="FQXV01000004">
    <property type="protein sequence ID" value="SHH91285.1"/>
    <property type="molecule type" value="Genomic_DNA"/>
</dbReference>
<evidence type="ECO:0000313" key="10">
    <source>
        <dbReference type="Proteomes" id="UP000183995"/>
    </source>
</evidence>
<evidence type="ECO:0000259" key="8">
    <source>
        <dbReference type="Pfam" id="PF00892"/>
    </source>
</evidence>
<keyword evidence="5 7" id="KW-1133">Transmembrane helix</keyword>
<dbReference type="AlphaFoldDB" id="A0A1M5WUG2"/>
<dbReference type="PANTHER" id="PTHR32322">
    <property type="entry name" value="INNER MEMBRANE TRANSPORTER"/>
    <property type="match status" value="1"/>
</dbReference>
<feature type="transmembrane region" description="Helical" evidence="7">
    <location>
        <begin position="120"/>
        <end position="136"/>
    </location>
</feature>
<accession>A0A1M5WUG2</accession>
<dbReference type="OrthoDB" id="9806718at2"/>
<dbReference type="Proteomes" id="UP000183995">
    <property type="component" value="Unassembled WGS sequence"/>
</dbReference>
<dbReference type="InterPro" id="IPR037185">
    <property type="entry name" value="EmrE-like"/>
</dbReference>
<dbReference type="InterPro" id="IPR050638">
    <property type="entry name" value="AA-Vitamin_Transporters"/>
</dbReference>
<keyword evidence="6 7" id="KW-0472">Membrane</keyword>
<feature type="transmembrane region" description="Helical" evidence="7">
    <location>
        <begin position="92"/>
        <end position="113"/>
    </location>
</feature>
<comment type="similarity">
    <text evidence="2">Belongs to the EamA transporter family.</text>
</comment>
<comment type="subcellular location">
    <subcellularLocation>
        <location evidence="1">Cell membrane</location>
        <topology evidence="1">Multi-pass membrane protein</topology>
    </subcellularLocation>
</comment>
<evidence type="ECO:0000313" key="9">
    <source>
        <dbReference type="EMBL" id="SHH91285.1"/>
    </source>
</evidence>
<evidence type="ECO:0000256" key="6">
    <source>
        <dbReference type="ARBA" id="ARBA00023136"/>
    </source>
</evidence>
<dbReference type="SUPFAM" id="SSF103481">
    <property type="entry name" value="Multidrug resistance efflux transporter EmrE"/>
    <property type="match status" value="1"/>
</dbReference>
<evidence type="ECO:0000256" key="5">
    <source>
        <dbReference type="ARBA" id="ARBA00022989"/>
    </source>
</evidence>
<dbReference type="STRING" id="1123282.SAMN02745823_01397"/>
<feature type="transmembrane region" description="Helical" evidence="7">
    <location>
        <begin position="30"/>
        <end position="50"/>
    </location>
</feature>
<keyword evidence="4 7" id="KW-0812">Transmembrane</keyword>
<keyword evidence="3" id="KW-1003">Cell membrane</keyword>
<evidence type="ECO:0000256" key="2">
    <source>
        <dbReference type="ARBA" id="ARBA00007362"/>
    </source>
</evidence>
<reference evidence="9 10" key="1">
    <citation type="submission" date="2016-11" db="EMBL/GenBank/DDBJ databases">
        <authorList>
            <person name="Jaros S."/>
            <person name="Januszkiewicz K."/>
            <person name="Wedrychowicz H."/>
        </authorList>
    </citation>
    <scope>NUCLEOTIDE SEQUENCE [LARGE SCALE GENOMIC DNA]</scope>
    <source>
        <strain evidence="9 10">DSM 10068</strain>
    </source>
</reference>
<dbReference type="Gene3D" id="1.10.3730.20">
    <property type="match status" value="1"/>
</dbReference>
<gene>
    <name evidence="9" type="ORF">SAMN02745823_01397</name>
</gene>
<dbReference type="PANTHER" id="PTHR32322:SF18">
    <property type="entry name" value="S-ADENOSYLMETHIONINE_S-ADENOSYLHOMOCYSTEINE TRANSPORTER"/>
    <property type="match status" value="1"/>
</dbReference>
<sequence>MVYFFAIIGMICWGIAPFFAKMGLENVNPVVGLSVRTFFTAAVILLWLTFSGSIGELRNIPARTLLLLIVEALLATLIGDLAYFAALKRGSASIVMLIMSCSPVVTILCAILFLHERLTFTNLLGACLAIVGLILII</sequence>
<dbReference type="InterPro" id="IPR000620">
    <property type="entry name" value="EamA_dom"/>
</dbReference>
<evidence type="ECO:0000256" key="7">
    <source>
        <dbReference type="SAM" id="Phobius"/>
    </source>
</evidence>
<name>A0A1M5WUG2_9FIRM</name>
<evidence type="ECO:0000256" key="4">
    <source>
        <dbReference type="ARBA" id="ARBA00022692"/>
    </source>
</evidence>
<protein>
    <submittedName>
        <fullName evidence="9">Transporter family protein</fullName>
    </submittedName>
</protein>
<feature type="domain" description="EamA" evidence="8">
    <location>
        <begin position="3"/>
        <end position="137"/>
    </location>
</feature>
<organism evidence="9 10">
    <name type="scientific">Sporobacter termitidis DSM 10068</name>
    <dbReference type="NCBI Taxonomy" id="1123282"/>
    <lineage>
        <taxon>Bacteria</taxon>
        <taxon>Bacillati</taxon>
        <taxon>Bacillota</taxon>
        <taxon>Clostridia</taxon>
        <taxon>Eubacteriales</taxon>
        <taxon>Oscillospiraceae</taxon>
        <taxon>Sporobacter</taxon>
    </lineage>
</organism>
<proteinExistence type="inferred from homology"/>
<feature type="transmembrane region" description="Helical" evidence="7">
    <location>
        <begin position="62"/>
        <end position="86"/>
    </location>
</feature>
<evidence type="ECO:0000256" key="1">
    <source>
        <dbReference type="ARBA" id="ARBA00004651"/>
    </source>
</evidence>
<evidence type="ECO:0000256" key="3">
    <source>
        <dbReference type="ARBA" id="ARBA00022475"/>
    </source>
</evidence>
<dbReference type="RefSeq" id="WP_073077117.1">
    <property type="nucleotide sequence ID" value="NZ_FQXV01000004.1"/>
</dbReference>